<proteinExistence type="predicted"/>
<dbReference type="AlphaFoldDB" id="A0AAE1GUI5"/>
<keyword evidence="2" id="KW-1185">Reference proteome</keyword>
<name>A0AAE1GUI5_9NEOP</name>
<reference evidence="1" key="1">
    <citation type="submission" date="2021-07" db="EMBL/GenBank/DDBJ databases">
        <authorList>
            <person name="Catto M.A."/>
            <person name="Jacobson A."/>
            <person name="Kennedy G."/>
            <person name="Labadie P."/>
            <person name="Hunt B.G."/>
            <person name="Srinivasan R."/>
        </authorList>
    </citation>
    <scope>NUCLEOTIDE SEQUENCE</scope>
    <source>
        <strain evidence="1">PL_HMW_Pooled</strain>
        <tissue evidence="1">Head</tissue>
    </source>
</reference>
<accession>A0AAE1GUI5</accession>
<evidence type="ECO:0000313" key="1">
    <source>
        <dbReference type="EMBL" id="KAK3909384.1"/>
    </source>
</evidence>
<comment type="caution">
    <text evidence="1">The sequence shown here is derived from an EMBL/GenBank/DDBJ whole genome shotgun (WGS) entry which is preliminary data.</text>
</comment>
<sequence length="68" mass="7277">MADCRTGRKVGIHKQSHGPGMSVAQWLRGLLYTEAQCLEVSPPFPPRRSRGLADKGCRQCPGGSLGLG</sequence>
<evidence type="ECO:0000313" key="2">
    <source>
        <dbReference type="Proteomes" id="UP001219518"/>
    </source>
</evidence>
<reference evidence="1" key="2">
    <citation type="journal article" date="2023" name="BMC Genomics">
        <title>Pest status, molecular evolution, and epigenetic factors derived from the genome assembly of Frankliniella fusca, a thysanopteran phytovirus vector.</title>
        <authorList>
            <person name="Catto M.A."/>
            <person name="Labadie P.E."/>
            <person name="Jacobson A.L."/>
            <person name="Kennedy G.G."/>
            <person name="Srinivasan R."/>
            <person name="Hunt B.G."/>
        </authorList>
    </citation>
    <scope>NUCLEOTIDE SEQUENCE</scope>
    <source>
        <strain evidence="1">PL_HMW_Pooled</strain>
    </source>
</reference>
<dbReference type="EMBL" id="JAHWGI010000100">
    <property type="protein sequence ID" value="KAK3909384.1"/>
    <property type="molecule type" value="Genomic_DNA"/>
</dbReference>
<organism evidence="1 2">
    <name type="scientific">Frankliniella fusca</name>
    <dbReference type="NCBI Taxonomy" id="407009"/>
    <lineage>
        <taxon>Eukaryota</taxon>
        <taxon>Metazoa</taxon>
        <taxon>Ecdysozoa</taxon>
        <taxon>Arthropoda</taxon>
        <taxon>Hexapoda</taxon>
        <taxon>Insecta</taxon>
        <taxon>Pterygota</taxon>
        <taxon>Neoptera</taxon>
        <taxon>Paraneoptera</taxon>
        <taxon>Thysanoptera</taxon>
        <taxon>Terebrantia</taxon>
        <taxon>Thripoidea</taxon>
        <taxon>Thripidae</taxon>
        <taxon>Frankliniella</taxon>
    </lineage>
</organism>
<dbReference type="Proteomes" id="UP001219518">
    <property type="component" value="Unassembled WGS sequence"/>
</dbReference>
<protein>
    <submittedName>
        <fullName evidence="1">Beta-alanine-activating enzyme</fullName>
    </submittedName>
</protein>
<gene>
    <name evidence="1" type="ORF">KUF71_019439</name>
</gene>